<dbReference type="InterPro" id="IPR057326">
    <property type="entry name" value="KR_dom"/>
</dbReference>
<evidence type="ECO:0000313" key="6">
    <source>
        <dbReference type="Proteomes" id="UP001500842"/>
    </source>
</evidence>
<comment type="caution">
    <text evidence="5">The sequence shown here is derived from an EMBL/GenBank/DDBJ whole genome shotgun (WGS) entry which is preliminary data.</text>
</comment>
<evidence type="ECO:0000313" key="5">
    <source>
        <dbReference type="EMBL" id="GAA1529724.1"/>
    </source>
</evidence>
<evidence type="ECO:0000259" key="4">
    <source>
        <dbReference type="SMART" id="SM00822"/>
    </source>
</evidence>
<gene>
    <name evidence="5" type="ORF">GCM10009788_36510</name>
</gene>
<dbReference type="EMBL" id="BAAAOR010000026">
    <property type="protein sequence ID" value="GAA1529724.1"/>
    <property type="molecule type" value="Genomic_DNA"/>
</dbReference>
<keyword evidence="6" id="KW-1185">Reference proteome</keyword>
<dbReference type="InterPro" id="IPR002347">
    <property type="entry name" value="SDR_fam"/>
</dbReference>
<evidence type="ECO:0000256" key="2">
    <source>
        <dbReference type="ARBA" id="ARBA00023002"/>
    </source>
</evidence>
<keyword evidence="2" id="KW-0560">Oxidoreductase</keyword>
<dbReference type="RefSeq" id="WP_246086895.1">
    <property type="nucleotide sequence ID" value="NZ_BAAAOR010000026.1"/>
</dbReference>
<dbReference type="Gene3D" id="3.40.50.720">
    <property type="entry name" value="NAD(P)-binding Rossmann-like Domain"/>
    <property type="match status" value="1"/>
</dbReference>
<feature type="domain" description="Ketoreductase" evidence="4">
    <location>
        <begin position="14"/>
        <end position="201"/>
    </location>
</feature>
<dbReference type="InterPro" id="IPR036291">
    <property type="entry name" value="NAD(P)-bd_dom_sf"/>
</dbReference>
<comment type="similarity">
    <text evidence="1 3">Belongs to the short-chain dehydrogenases/reductases (SDR) family.</text>
</comment>
<dbReference type="PRINTS" id="PR00080">
    <property type="entry name" value="SDRFAMILY"/>
</dbReference>
<protein>
    <submittedName>
        <fullName evidence="5">SDR family NAD(P)-dependent oxidoreductase</fullName>
    </submittedName>
</protein>
<dbReference type="PRINTS" id="PR00081">
    <property type="entry name" value="GDHRDH"/>
</dbReference>
<reference evidence="5 6" key="1">
    <citation type="journal article" date="2019" name="Int. J. Syst. Evol. Microbiol.">
        <title>The Global Catalogue of Microorganisms (GCM) 10K type strain sequencing project: providing services to taxonomists for standard genome sequencing and annotation.</title>
        <authorList>
            <consortium name="The Broad Institute Genomics Platform"/>
            <consortium name="The Broad Institute Genome Sequencing Center for Infectious Disease"/>
            <person name="Wu L."/>
            <person name="Ma J."/>
        </authorList>
    </citation>
    <scope>NUCLEOTIDE SEQUENCE [LARGE SCALE GENOMIC DNA]</scope>
    <source>
        <strain evidence="5 6">JCM 14942</strain>
    </source>
</reference>
<dbReference type="Pfam" id="PF00106">
    <property type="entry name" value="adh_short"/>
    <property type="match status" value="1"/>
</dbReference>
<organism evidence="5 6">
    <name type="scientific">Nocardioides humi</name>
    <dbReference type="NCBI Taxonomy" id="449461"/>
    <lineage>
        <taxon>Bacteria</taxon>
        <taxon>Bacillati</taxon>
        <taxon>Actinomycetota</taxon>
        <taxon>Actinomycetes</taxon>
        <taxon>Propionibacteriales</taxon>
        <taxon>Nocardioidaceae</taxon>
        <taxon>Nocardioides</taxon>
    </lineage>
</organism>
<sequence>MSVDDLAGTALAGTVALVTGATSGIGRAVAESLVGQGASVVVVGRRAGRLDDLVGRLGPERCVAMPADLASRAAATTAVATAIERFGRLDTVVNSAGVMLNGPTLDAHLDEWDAMVDLNVKGVMYVAKAALPHLVEAAATGPRRVADLVNISSIAGRFANRNVAVYNATKFGVSAMSESWRQEFSPRSVRVSVVEPGVVETELFGHQQAPVQEHYERLFAGVERLRAEDVADVVATIVTAPRRVALAEVVVRPTDQV</sequence>
<dbReference type="PROSITE" id="PS00061">
    <property type="entry name" value="ADH_SHORT"/>
    <property type="match status" value="1"/>
</dbReference>
<name>A0ABN2AXW9_9ACTN</name>
<dbReference type="Proteomes" id="UP001500842">
    <property type="component" value="Unassembled WGS sequence"/>
</dbReference>
<dbReference type="PANTHER" id="PTHR43391:SF86">
    <property type="entry name" value="SHORT-CHAIN DEHYDROGENASE_REDUCTASE FAMILY PROTEIN"/>
    <property type="match status" value="1"/>
</dbReference>
<evidence type="ECO:0000256" key="3">
    <source>
        <dbReference type="RuleBase" id="RU000363"/>
    </source>
</evidence>
<proteinExistence type="inferred from homology"/>
<dbReference type="PANTHER" id="PTHR43391">
    <property type="entry name" value="RETINOL DEHYDROGENASE-RELATED"/>
    <property type="match status" value="1"/>
</dbReference>
<dbReference type="SUPFAM" id="SSF51735">
    <property type="entry name" value="NAD(P)-binding Rossmann-fold domains"/>
    <property type="match status" value="1"/>
</dbReference>
<evidence type="ECO:0000256" key="1">
    <source>
        <dbReference type="ARBA" id="ARBA00006484"/>
    </source>
</evidence>
<accession>A0ABN2AXW9</accession>
<dbReference type="SMART" id="SM00822">
    <property type="entry name" value="PKS_KR"/>
    <property type="match status" value="1"/>
</dbReference>
<dbReference type="InterPro" id="IPR020904">
    <property type="entry name" value="Sc_DH/Rdtase_CS"/>
</dbReference>